<keyword evidence="2 8" id="KW-0479">Metal-binding</keyword>
<dbReference type="SUPFAM" id="SSF51556">
    <property type="entry name" value="Metallo-dependent hydrolases"/>
    <property type="match status" value="1"/>
</dbReference>
<dbReference type="PANTHER" id="PTHR11113:SF14">
    <property type="entry name" value="N-ACETYLGLUCOSAMINE-6-PHOSPHATE DEACETYLASE"/>
    <property type="match status" value="1"/>
</dbReference>
<evidence type="ECO:0000256" key="7">
    <source>
        <dbReference type="PIRSR" id="PIRSR038994-2"/>
    </source>
</evidence>
<proteinExistence type="inferred from homology"/>
<evidence type="ECO:0000259" key="9">
    <source>
        <dbReference type="Pfam" id="PF01979"/>
    </source>
</evidence>
<reference evidence="10 11" key="1">
    <citation type="submission" date="2019-03" db="EMBL/GenBank/DDBJ databases">
        <title>Genomic Encyclopedia of Type Strains, Phase III (KMG-III): the genomes of soil and plant-associated and newly described type strains.</title>
        <authorList>
            <person name="Whitman W."/>
        </authorList>
    </citation>
    <scope>NUCLEOTIDE SEQUENCE [LARGE SCALE GENOMIC DNA]</scope>
    <source>
        <strain evidence="10 11">DSM 27373</strain>
    </source>
</reference>
<comment type="caution">
    <text evidence="10">The sequence shown here is derived from an EMBL/GenBank/DDBJ whole genome shotgun (WGS) entry which is preliminary data.</text>
</comment>
<dbReference type="SUPFAM" id="SSF51338">
    <property type="entry name" value="Composite domain of metallo-dependent hydrolases"/>
    <property type="match status" value="1"/>
</dbReference>
<feature type="binding site" evidence="7">
    <location>
        <begin position="214"/>
        <end position="215"/>
    </location>
    <ligand>
        <name>substrate</name>
    </ligand>
</feature>
<evidence type="ECO:0000256" key="3">
    <source>
        <dbReference type="ARBA" id="ARBA00022801"/>
    </source>
</evidence>
<gene>
    <name evidence="10" type="ORF">EV640_11139</name>
</gene>
<feature type="active site" description="Proton donor/acceptor" evidence="6">
    <location>
        <position position="273"/>
    </location>
</feature>
<organism evidence="10 11">
    <name type="scientific">Nesterenkonia aurantiaca</name>
    <dbReference type="NCBI Taxonomy" id="1436010"/>
    <lineage>
        <taxon>Bacteria</taxon>
        <taxon>Bacillati</taxon>
        <taxon>Actinomycetota</taxon>
        <taxon>Actinomycetes</taxon>
        <taxon>Micrococcales</taxon>
        <taxon>Micrococcaceae</taxon>
        <taxon>Nesterenkonia</taxon>
    </lineage>
</organism>
<dbReference type="Gene3D" id="3.20.20.140">
    <property type="entry name" value="Metal-dependent hydrolases"/>
    <property type="match status" value="1"/>
</dbReference>
<evidence type="ECO:0000313" key="11">
    <source>
        <dbReference type="Proteomes" id="UP000294506"/>
    </source>
</evidence>
<feature type="binding site" evidence="7">
    <location>
        <begin position="311"/>
        <end position="313"/>
    </location>
    <ligand>
        <name>substrate</name>
    </ligand>
</feature>
<feature type="binding site" evidence="7">
    <location>
        <position position="222"/>
    </location>
    <ligand>
        <name>substrate</name>
    </ligand>
</feature>
<feature type="domain" description="Amidohydrolase-related" evidence="9">
    <location>
        <begin position="50"/>
        <end position="382"/>
    </location>
</feature>
<dbReference type="InterPro" id="IPR032466">
    <property type="entry name" value="Metal_Hydrolase"/>
</dbReference>
<dbReference type="InterPro" id="IPR011059">
    <property type="entry name" value="Metal-dep_hydrolase_composite"/>
</dbReference>
<sequence length="398" mass="40797">MTQLILAEAALTPEGDLGRYWLRLAQGRILDAGHGHPPETPDLHLTEGVLAPGFVDVHAHGGGGAAFTEGADAAGTVLTAHRHRGTTTMLASLVSAPIPALLDQAERLRPLVETGELAGIHLEGPWLSCAHRGAHEASLLSDPTPEAVSAVLEHQAAELLRYVTLAPELPGALEAVARLQAAGLVVGVGHTGADVAQTRAALSAGASAATHLFNAMLGLHHREPGPPLALLEDSTAFLELISDGVHLDPEMVRYVWHSAARNGGPRRLVLVSDAMAGAAAPEGRYALGTLNVDVADGVARLQAPDGAQGAIAGSAVTLAEAVRRSILDAGIAPGEALMAATANPAEMIGLADVGRLLPGGRADLVLLDPAWQVNSVMRRGRWLGEAPGPGPQTDAPAG</sequence>
<evidence type="ECO:0000256" key="5">
    <source>
        <dbReference type="PIRNR" id="PIRNR038994"/>
    </source>
</evidence>
<evidence type="ECO:0000256" key="4">
    <source>
        <dbReference type="ARBA" id="ARBA00023277"/>
    </source>
</evidence>
<evidence type="ECO:0000256" key="6">
    <source>
        <dbReference type="PIRSR" id="PIRSR038994-1"/>
    </source>
</evidence>
<keyword evidence="11" id="KW-1185">Reference proteome</keyword>
<evidence type="ECO:0000256" key="1">
    <source>
        <dbReference type="ARBA" id="ARBA00010716"/>
    </source>
</evidence>
<keyword evidence="3 5" id="KW-0378">Hydrolase</keyword>
<dbReference type="InterPro" id="IPR003764">
    <property type="entry name" value="GlcNAc_6-P_deAcase"/>
</dbReference>
<comment type="similarity">
    <text evidence="1 5">Belongs to the metallo-dependent hydrolases superfamily. NagA family.</text>
</comment>
<dbReference type="PANTHER" id="PTHR11113">
    <property type="entry name" value="N-ACETYLGLUCOSAMINE-6-PHOSPHATE DEACETYLASE"/>
    <property type="match status" value="1"/>
</dbReference>
<feature type="binding site" evidence="7">
    <location>
        <position position="134"/>
    </location>
    <ligand>
        <name>substrate</name>
    </ligand>
</feature>
<comment type="cofactor">
    <cofactor evidence="8">
        <name>a divalent metal cation</name>
        <dbReference type="ChEBI" id="CHEBI:60240"/>
    </cofactor>
    <text evidence="8">Binds 1 divalent metal cation per subunit.</text>
</comment>
<keyword evidence="4 5" id="KW-0119">Carbohydrate metabolism</keyword>
<evidence type="ECO:0000256" key="2">
    <source>
        <dbReference type="ARBA" id="ARBA00022723"/>
    </source>
</evidence>
<dbReference type="AlphaFoldDB" id="A0A4R7FWA9"/>
<feature type="binding site" evidence="7">
    <location>
        <position position="246"/>
    </location>
    <ligand>
        <name>substrate</name>
    </ligand>
</feature>
<dbReference type="PIRSF" id="PIRSF038994">
    <property type="entry name" value="NagA"/>
    <property type="match status" value="1"/>
</dbReference>
<dbReference type="EMBL" id="SOAN01000011">
    <property type="protein sequence ID" value="TDS83034.1"/>
    <property type="molecule type" value="Genomic_DNA"/>
</dbReference>
<dbReference type="Gene3D" id="2.30.40.10">
    <property type="entry name" value="Urease, subunit C, domain 1"/>
    <property type="match status" value="1"/>
</dbReference>
<feature type="binding site" evidence="8">
    <location>
        <position position="123"/>
    </location>
    <ligand>
        <name>Zn(2+)</name>
        <dbReference type="ChEBI" id="CHEBI:29105"/>
    </ligand>
</feature>
<name>A0A4R7FWA9_9MICC</name>
<protein>
    <submittedName>
        <fullName evidence="10">N-acetylglucosamine-6-phosphate deacetylase</fullName>
    </submittedName>
</protein>
<dbReference type="InterPro" id="IPR006680">
    <property type="entry name" value="Amidohydro-rel"/>
</dbReference>
<evidence type="ECO:0000256" key="8">
    <source>
        <dbReference type="PIRSR" id="PIRSR038994-3"/>
    </source>
</evidence>
<dbReference type="Proteomes" id="UP000294506">
    <property type="component" value="Unassembled WGS sequence"/>
</dbReference>
<dbReference type="RefSeq" id="WP_133726580.1">
    <property type="nucleotide sequence ID" value="NZ_SOAN01000011.1"/>
</dbReference>
<dbReference type="GO" id="GO:0008448">
    <property type="term" value="F:N-acetylglucosamine-6-phosphate deacetylase activity"/>
    <property type="evidence" value="ECO:0007669"/>
    <property type="project" value="InterPro"/>
</dbReference>
<dbReference type="Pfam" id="PF01979">
    <property type="entry name" value="Amidohydro_1"/>
    <property type="match status" value="1"/>
</dbReference>
<feature type="binding site" evidence="8">
    <location>
        <position position="211"/>
    </location>
    <ligand>
        <name>Zn(2+)</name>
        <dbReference type="ChEBI" id="CHEBI:29105"/>
    </ligand>
</feature>
<evidence type="ECO:0000313" key="10">
    <source>
        <dbReference type="EMBL" id="TDS83034.1"/>
    </source>
</evidence>
<accession>A0A4R7FWA9</accession>
<dbReference type="GO" id="GO:0046872">
    <property type="term" value="F:metal ion binding"/>
    <property type="evidence" value="ECO:0007669"/>
    <property type="project" value="UniProtKB-KW"/>
</dbReference>
<dbReference type="GO" id="GO:0006046">
    <property type="term" value="P:N-acetylglucosamine catabolic process"/>
    <property type="evidence" value="ECO:0007669"/>
    <property type="project" value="TreeGrafter"/>
</dbReference>
<feature type="binding site" evidence="8">
    <location>
        <position position="190"/>
    </location>
    <ligand>
        <name>Zn(2+)</name>
        <dbReference type="ChEBI" id="CHEBI:29105"/>
    </ligand>
</feature>